<evidence type="ECO:0000313" key="1">
    <source>
        <dbReference type="EMBL" id="CAL1298401.1"/>
    </source>
</evidence>
<proteinExistence type="predicted"/>
<keyword evidence="2" id="KW-1185">Reference proteome</keyword>
<protein>
    <submittedName>
        <fullName evidence="1">Uncharacterized protein</fullName>
    </submittedName>
</protein>
<dbReference type="Proteomes" id="UP001497382">
    <property type="component" value="Unassembled WGS sequence"/>
</dbReference>
<dbReference type="EMBL" id="CAXIEN010000461">
    <property type="protein sequence ID" value="CAL1298401.1"/>
    <property type="molecule type" value="Genomic_DNA"/>
</dbReference>
<comment type="caution">
    <text evidence="1">The sequence shown here is derived from an EMBL/GenBank/DDBJ whole genome shotgun (WGS) entry which is preliminary data.</text>
</comment>
<feature type="non-terminal residue" evidence="1">
    <location>
        <position position="296"/>
    </location>
</feature>
<reference evidence="1 2" key="1">
    <citation type="submission" date="2024-04" db="EMBL/GenBank/DDBJ databases">
        <authorList>
            <person name="Rising A."/>
            <person name="Reimegard J."/>
            <person name="Sonavane S."/>
            <person name="Akerstrom W."/>
            <person name="Nylinder S."/>
            <person name="Hedman E."/>
            <person name="Kallberg Y."/>
        </authorList>
    </citation>
    <scope>NUCLEOTIDE SEQUENCE [LARGE SCALE GENOMIC DNA]</scope>
</reference>
<name>A0AAV2BRI4_9ARAC</name>
<sequence>METSRHSVSYIAVVAFILMYEYSNARPAMDSLYGDHVYSGAIYPISGAVPMKIHSQEKTKETNSQSNDYYTMDSLYGDHVYSGAIYPISGAVPKKIHNHNQNLHSDTSAIDSNSDTSTDGDAYFAEDSLYGDHVYSGAIYPISGAVPKKIQGEMKVENSSSNISIGAEEMKVKKAKKIFDMLGIDLSQINLGQIDGTHKFDGKDSLQPSLCHDTYNDRYGVGKHFIRGVRDVGFAIVSGAEDVLDGLLSDLPLVSNINSGIGGGLKAIICAIEDGFSDIGSDADSVIDIAKNGTME</sequence>
<organism evidence="1 2">
    <name type="scientific">Larinioides sclopetarius</name>
    <dbReference type="NCBI Taxonomy" id="280406"/>
    <lineage>
        <taxon>Eukaryota</taxon>
        <taxon>Metazoa</taxon>
        <taxon>Ecdysozoa</taxon>
        <taxon>Arthropoda</taxon>
        <taxon>Chelicerata</taxon>
        <taxon>Arachnida</taxon>
        <taxon>Araneae</taxon>
        <taxon>Araneomorphae</taxon>
        <taxon>Entelegynae</taxon>
        <taxon>Araneoidea</taxon>
        <taxon>Araneidae</taxon>
        <taxon>Larinioides</taxon>
    </lineage>
</organism>
<gene>
    <name evidence="1" type="ORF">LARSCL_LOCUS20826</name>
</gene>
<accession>A0AAV2BRI4</accession>
<dbReference type="AlphaFoldDB" id="A0AAV2BRI4"/>
<evidence type="ECO:0000313" key="2">
    <source>
        <dbReference type="Proteomes" id="UP001497382"/>
    </source>
</evidence>